<evidence type="ECO:0000313" key="5">
    <source>
        <dbReference type="WBParaSite" id="ACRNAN_scaffold206.g18661.t1"/>
    </source>
</evidence>
<name>A0A914DA91_9BILA</name>
<dbReference type="GO" id="GO:0071014">
    <property type="term" value="C:post-mRNA release spliceosomal complex"/>
    <property type="evidence" value="ECO:0007669"/>
    <property type="project" value="TreeGrafter"/>
</dbReference>
<evidence type="ECO:0000313" key="4">
    <source>
        <dbReference type="Proteomes" id="UP000887540"/>
    </source>
</evidence>
<reference evidence="5" key="1">
    <citation type="submission" date="2022-11" db="UniProtKB">
        <authorList>
            <consortium name="WormBaseParasite"/>
        </authorList>
    </citation>
    <scope>IDENTIFICATION</scope>
</reference>
<dbReference type="WBParaSite" id="ACRNAN_scaffold206.g18661.t1">
    <property type="protein sequence ID" value="ACRNAN_scaffold206.g18661.t1"/>
    <property type="gene ID" value="ACRNAN_scaffold206.g18661"/>
</dbReference>
<accession>A0A914DA91</accession>
<protein>
    <submittedName>
        <fullName evidence="5">Cwf19-like protein C-terminal domain-containing protein</fullName>
    </submittedName>
</protein>
<dbReference type="AlphaFoldDB" id="A0A914DA91"/>
<evidence type="ECO:0000256" key="1">
    <source>
        <dbReference type="ARBA" id="ARBA00006795"/>
    </source>
</evidence>
<dbReference type="InterPro" id="IPR040194">
    <property type="entry name" value="Cwf19-like"/>
</dbReference>
<comment type="similarity">
    <text evidence="1">Belongs to the CWF19 family.</text>
</comment>
<dbReference type="Proteomes" id="UP000887540">
    <property type="component" value="Unplaced"/>
</dbReference>
<dbReference type="GO" id="GO:0000398">
    <property type="term" value="P:mRNA splicing, via spliceosome"/>
    <property type="evidence" value="ECO:0007669"/>
    <property type="project" value="TreeGrafter"/>
</dbReference>
<dbReference type="InterPro" id="IPR006767">
    <property type="entry name" value="Cwf19-like_C_dom-2"/>
</dbReference>
<dbReference type="PANTHER" id="PTHR12072">
    <property type="entry name" value="CWF19, CELL CYCLE CONTROL PROTEIN"/>
    <property type="match status" value="1"/>
</dbReference>
<dbReference type="Pfam" id="PF04676">
    <property type="entry name" value="CwfJ_C_2"/>
    <property type="match status" value="1"/>
</dbReference>
<sequence length="125" mass="14460">MGSGQTKIKAIMESDREEGESDNKKLLDLSKYKTPDIRSAVPKGFPFFAVDFGLQAGYAHVIEDDSRFPSYFAQEIVGNLLDLSPRHWRNPQALKFDEIKKRKDAFEVKWQKYDWTKMAKRAVDT</sequence>
<dbReference type="PANTHER" id="PTHR12072:SF5">
    <property type="entry name" value="CWF19-LIKE PROTEIN 2"/>
    <property type="match status" value="1"/>
</dbReference>
<feature type="domain" description="Cwf19-like protein C-terminal" evidence="3">
    <location>
        <begin position="21"/>
        <end position="116"/>
    </location>
</feature>
<feature type="region of interest" description="Disordered" evidence="2">
    <location>
        <begin position="1"/>
        <end position="25"/>
    </location>
</feature>
<organism evidence="4 5">
    <name type="scientific">Acrobeloides nanus</name>
    <dbReference type="NCBI Taxonomy" id="290746"/>
    <lineage>
        <taxon>Eukaryota</taxon>
        <taxon>Metazoa</taxon>
        <taxon>Ecdysozoa</taxon>
        <taxon>Nematoda</taxon>
        <taxon>Chromadorea</taxon>
        <taxon>Rhabditida</taxon>
        <taxon>Tylenchina</taxon>
        <taxon>Cephalobomorpha</taxon>
        <taxon>Cephaloboidea</taxon>
        <taxon>Cephalobidae</taxon>
        <taxon>Acrobeloides</taxon>
    </lineage>
</organism>
<evidence type="ECO:0000256" key="2">
    <source>
        <dbReference type="SAM" id="MobiDB-lite"/>
    </source>
</evidence>
<evidence type="ECO:0000259" key="3">
    <source>
        <dbReference type="Pfam" id="PF04676"/>
    </source>
</evidence>
<proteinExistence type="inferred from homology"/>
<keyword evidence="4" id="KW-1185">Reference proteome</keyword>